<evidence type="ECO:0000313" key="2">
    <source>
        <dbReference type="EMBL" id="SDE53456.1"/>
    </source>
</evidence>
<accession>A0A1G7DQK4</accession>
<evidence type="ECO:0000256" key="1">
    <source>
        <dbReference type="SAM" id="SignalP"/>
    </source>
</evidence>
<proteinExistence type="predicted"/>
<dbReference type="Proteomes" id="UP000199417">
    <property type="component" value="Unassembled WGS sequence"/>
</dbReference>
<keyword evidence="3" id="KW-1185">Reference proteome</keyword>
<gene>
    <name evidence="2" type="ORF">SAMN05444580_12034</name>
</gene>
<dbReference type="EMBL" id="FNAB01000020">
    <property type="protein sequence ID" value="SDE53456.1"/>
    <property type="molecule type" value="Genomic_DNA"/>
</dbReference>
<feature type="signal peptide" evidence="1">
    <location>
        <begin position="1"/>
        <end position="32"/>
    </location>
</feature>
<reference evidence="2 3" key="1">
    <citation type="submission" date="2016-10" db="EMBL/GenBank/DDBJ databases">
        <authorList>
            <person name="de Groot N.N."/>
        </authorList>
    </citation>
    <scope>NUCLEOTIDE SEQUENCE [LARGE SCALE GENOMIC DNA]</scope>
    <source>
        <strain evidence="2 3">JCM 11308</strain>
    </source>
</reference>
<feature type="chain" id="PRO_5011517626" description="Alternate signal-mediated exported protein, RER_14450 family" evidence="1">
    <location>
        <begin position="33"/>
        <end position="236"/>
    </location>
</feature>
<name>A0A1G7DQK4_9NOCA</name>
<dbReference type="AlphaFoldDB" id="A0A1G7DQK4"/>
<keyword evidence="1" id="KW-0732">Signal</keyword>
<evidence type="ECO:0000313" key="3">
    <source>
        <dbReference type="Proteomes" id="UP000199417"/>
    </source>
</evidence>
<sequence>MSRYSMRRTASVVAATALVVGGMSLGAGSAAAVPEGSCDTNNLTVSKKVLNNGEVAPGGEVRVRTVFSVTGHPERYLNKLVDVHPEGFSYVRGTATVDAWTLLSGQKTKDVEPSVQASANTITVSDAGYLLSPTGNKTVTFEATYLAPKDAKVGAEHAFGSKFDVSLFETTQVCGDLATVKVRGKNIVEGATSGSADLGFGSADTEGGSGSAGSAVITDPAGFIGSIIGSALKSAS</sequence>
<dbReference type="RefSeq" id="WP_245709541.1">
    <property type="nucleotide sequence ID" value="NZ_FNAB01000020.1"/>
</dbReference>
<evidence type="ECO:0008006" key="4">
    <source>
        <dbReference type="Google" id="ProtNLM"/>
    </source>
</evidence>
<protein>
    <recommendedName>
        <fullName evidence="4">Alternate signal-mediated exported protein, RER_14450 family</fullName>
    </recommendedName>
</protein>
<organism evidence="2 3">
    <name type="scientific">Rhodococcus tukisamuensis</name>
    <dbReference type="NCBI Taxonomy" id="168276"/>
    <lineage>
        <taxon>Bacteria</taxon>
        <taxon>Bacillati</taxon>
        <taxon>Actinomycetota</taxon>
        <taxon>Actinomycetes</taxon>
        <taxon>Mycobacteriales</taxon>
        <taxon>Nocardiaceae</taxon>
        <taxon>Rhodococcus</taxon>
    </lineage>
</organism>